<gene>
    <name evidence="1" type="ORF">F8M41_018049</name>
</gene>
<sequence length="87" mass="10539">MLQSRSQNKVTEIPMIKHLKQFLTNEELEEIRSYNSKEFSELSDTHLEFRLKFDKLKNTLKELKNILLQQEAWEGNNYNKVTYFDLK</sequence>
<comment type="caution">
    <text evidence="1">The sequence shown here is derived from an EMBL/GenBank/DDBJ whole genome shotgun (WGS) entry which is preliminary data.</text>
</comment>
<proteinExistence type="predicted"/>
<reference evidence="1 2" key="1">
    <citation type="journal article" date="2019" name="Environ. Microbiol.">
        <title>At the nexus of three kingdoms: the genome of the mycorrhizal fungus Gigaspora margarita provides insights into plant, endobacterial and fungal interactions.</title>
        <authorList>
            <person name="Venice F."/>
            <person name="Ghignone S."/>
            <person name="Salvioli di Fossalunga A."/>
            <person name="Amselem J."/>
            <person name="Novero M."/>
            <person name="Xianan X."/>
            <person name="Sedzielewska Toro K."/>
            <person name="Morin E."/>
            <person name="Lipzen A."/>
            <person name="Grigoriev I.V."/>
            <person name="Henrissat B."/>
            <person name="Martin F.M."/>
            <person name="Bonfante P."/>
        </authorList>
    </citation>
    <scope>NUCLEOTIDE SEQUENCE [LARGE SCALE GENOMIC DNA]</scope>
    <source>
        <strain evidence="1 2">BEG34</strain>
    </source>
</reference>
<dbReference type="OrthoDB" id="5340906at2759"/>
<dbReference type="EMBL" id="WTPW01000428">
    <property type="protein sequence ID" value="KAF0512256.1"/>
    <property type="molecule type" value="Genomic_DNA"/>
</dbReference>
<dbReference type="AlphaFoldDB" id="A0A8H4AM50"/>
<keyword evidence="2" id="KW-1185">Reference proteome</keyword>
<protein>
    <submittedName>
        <fullName evidence="1">Uncharacterized protein</fullName>
    </submittedName>
</protein>
<accession>A0A8H4AM50</accession>
<organism evidence="1 2">
    <name type="scientific">Gigaspora margarita</name>
    <dbReference type="NCBI Taxonomy" id="4874"/>
    <lineage>
        <taxon>Eukaryota</taxon>
        <taxon>Fungi</taxon>
        <taxon>Fungi incertae sedis</taxon>
        <taxon>Mucoromycota</taxon>
        <taxon>Glomeromycotina</taxon>
        <taxon>Glomeromycetes</taxon>
        <taxon>Diversisporales</taxon>
        <taxon>Gigasporaceae</taxon>
        <taxon>Gigaspora</taxon>
    </lineage>
</organism>
<name>A0A8H4AM50_GIGMA</name>
<evidence type="ECO:0000313" key="1">
    <source>
        <dbReference type="EMBL" id="KAF0512256.1"/>
    </source>
</evidence>
<evidence type="ECO:0000313" key="2">
    <source>
        <dbReference type="Proteomes" id="UP000439903"/>
    </source>
</evidence>
<dbReference type="Proteomes" id="UP000439903">
    <property type="component" value="Unassembled WGS sequence"/>
</dbReference>